<dbReference type="Gene3D" id="2.160.10.10">
    <property type="entry name" value="Hexapeptide repeat proteins"/>
    <property type="match status" value="1"/>
</dbReference>
<dbReference type="AlphaFoldDB" id="A0A3Q9F976"/>
<accession>A0A3Q9F976</accession>
<dbReference type="GO" id="GO:0016740">
    <property type="term" value="F:transferase activity"/>
    <property type="evidence" value="ECO:0007669"/>
    <property type="project" value="UniProtKB-KW"/>
</dbReference>
<evidence type="ECO:0000313" key="3">
    <source>
        <dbReference type="Proteomes" id="UP000277191"/>
    </source>
</evidence>
<gene>
    <name evidence="2" type="ORF">D5R55_00855</name>
</gene>
<proteinExistence type="inferred from homology"/>
<evidence type="ECO:0000256" key="1">
    <source>
        <dbReference type="ARBA" id="ARBA00007274"/>
    </source>
</evidence>
<dbReference type="PANTHER" id="PTHR43300">
    <property type="entry name" value="ACETYLTRANSFERASE"/>
    <property type="match status" value="1"/>
</dbReference>
<dbReference type="SUPFAM" id="SSF51161">
    <property type="entry name" value="Trimeric LpxA-like enzymes"/>
    <property type="match status" value="1"/>
</dbReference>
<dbReference type="InterPro" id="IPR050179">
    <property type="entry name" value="Trans_hexapeptide_repeat"/>
</dbReference>
<dbReference type="EMBL" id="CP034545">
    <property type="protein sequence ID" value="AZQ52693.1"/>
    <property type="molecule type" value="Genomic_DNA"/>
</dbReference>
<organism evidence="2 3">
    <name type="scientific">Burkholderia cenocepacia</name>
    <dbReference type="NCBI Taxonomy" id="95486"/>
    <lineage>
        <taxon>Bacteria</taxon>
        <taxon>Pseudomonadati</taxon>
        <taxon>Pseudomonadota</taxon>
        <taxon>Betaproteobacteria</taxon>
        <taxon>Burkholderiales</taxon>
        <taxon>Burkholderiaceae</taxon>
        <taxon>Burkholderia</taxon>
        <taxon>Burkholderia cepacia complex</taxon>
    </lineage>
</organism>
<keyword evidence="2" id="KW-0808">Transferase</keyword>
<comment type="similarity">
    <text evidence="1">Belongs to the transferase hexapeptide repeat family.</text>
</comment>
<evidence type="ECO:0000313" key="2">
    <source>
        <dbReference type="EMBL" id="AZQ52693.1"/>
    </source>
</evidence>
<protein>
    <submittedName>
        <fullName evidence="2">Acetyltransferase</fullName>
    </submittedName>
</protein>
<dbReference type="InterPro" id="IPR011004">
    <property type="entry name" value="Trimer_LpxA-like_sf"/>
</dbReference>
<sequence length="247" mass="27324">MNVTTSDDCIGVLSDHSWAKHFIVLGYRDGAFSAIPNNFFRNWADEEPQVGTFHIGRCSQIGVGSIAKYDLDQQKLVIGKYVAGGLRLRFLLNGQHEMRTISTNMFSLYGNGLAHAPMPQYADTVIHNDVWIGDEALFLGGGQIENGCVIGARAVVPPNFRSEAYGIYAGSPARLVRFRFTEKVRERLLQLAWWDMPLEWVKQNNDAFLVDLTADEGRALDTLAALQEAKDRAVRVSGQPAVVLAPA</sequence>
<name>A0A3Q9F976_9BURK</name>
<reference evidence="2 3" key="1">
    <citation type="submission" date="2018-12" db="EMBL/GenBank/DDBJ databases">
        <title>Cadmium resistance mechanism in endophytic bacteria Burkholderia cenocepacia YG-3.</title>
        <authorList>
            <person name="Zhang X."/>
            <person name="Wang X."/>
            <person name="Zhu Y."/>
        </authorList>
    </citation>
    <scope>NUCLEOTIDE SEQUENCE [LARGE SCALE GENOMIC DNA]</scope>
    <source>
        <strain evidence="2 3">YG-3</strain>
    </source>
</reference>
<dbReference type="PANTHER" id="PTHR43300:SF11">
    <property type="entry name" value="ACETYLTRANSFERASE RV3034C-RELATED"/>
    <property type="match status" value="1"/>
</dbReference>
<dbReference type="RefSeq" id="WP_126364038.1">
    <property type="nucleotide sequence ID" value="NZ_CP034545.1"/>
</dbReference>
<dbReference type="Proteomes" id="UP000277191">
    <property type="component" value="Chromosome 1"/>
</dbReference>